<evidence type="ECO:0000256" key="18">
    <source>
        <dbReference type="ARBA" id="ARBA00023180"/>
    </source>
</evidence>
<keyword evidence="8 19" id="KW-0349">Heme</keyword>
<dbReference type="SUPFAM" id="SSF57196">
    <property type="entry name" value="EGF/Laminin"/>
    <property type="match status" value="1"/>
</dbReference>
<evidence type="ECO:0000256" key="2">
    <source>
        <dbReference type="ARBA" id="ARBA00004479"/>
    </source>
</evidence>
<keyword evidence="7" id="KW-0560">Oxidoreductase</keyword>
<dbReference type="InterPro" id="IPR029589">
    <property type="entry name" value="TPO"/>
</dbReference>
<dbReference type="GO" id="GO:0004447">
    <property type="term" value="F:iodide peroxidase activity"/>
    <property type="evidence" value="ECO:0007669"/>
    <property type="project" value="InterPro"/>
</dbReference>
<keyword evidence="9" id="KW-0768">Sushi</keyword>
<dbReference type="SMART" id="SM00179">
    <property type="entry name" value="EGF_CA"/>
    <property type="match status" value="1"/>
</dbReference>
<dbReference type="GO" id="GO:0005509">
    <property type="term" value="F:calcium ion binding"/>
    <property type="evidence" value="ECO:0007669"/>
    <property type="project" value="InterPro"/>
</dbReference>
<keyword evidence="12" id="KW-0732">Signal</keyword>
<evidence type="ECO:0000313" key="23">
    <source>
        <dbReference type="Proteomes" id="UP000198323"/>
    </source>
</evidence>
<evidence type="ECO:0000256" key="4">
    <source>
        <dbReference type="ARBA" id="ARBA00008928"/>
    </source>
</evidence>
<sequence length="793" mass="89354">MKVFIILGISAAIAFTAVFFSFLQKGKDVLFEESEDNCITEAIQKAYNMVDYATKYALKRNIQGKGIASPTSLLAFSKFPEQESQDISQAAERMEMSIQVLKQKVCQKHKRSLHPTGKYGILASKPFTNRVLGFFLTDLLSADLLTMIANISGCLAYMLPPKCPNNCLANKYQLITGACNNREHTRWGASNTALARWLPPTYEDGLSQPRGWDSSAQYNGVQLPQPLKVPYCVKYSKEELGEELAFITVYPGFRVLSDCEKFYLTLKLRKYMFFFTQVTTNDTLFKGMDCLPFYRSSPTCGTGDHSILFGNLSALNPRQQINGLTSFLDASTVYGSTSTVESKLRNLTSEGLLRVNSKYHDNGREYLPFTDRVPSPCAQDSNASEDERIECFMAGDSRSSEVTSLTAMHTLWLREHNRLAWALKAINSHWSAETIYQEARKIVGALHQIITLRDYIPKIIGSDAFNQYIGLYKGYDPTVNPTVSNVFATAAFRFGHATIQPIVRRLNAQYLDDPELPSLHLHEVFFSPWRLIKEGGLDPLIRGLLVQSAKLQVQDQLMNEELTDKLFVLSNNGSLDLASLNLQRGRDHGLPGYNDWREFCGLPKLETQTDLNTIITNQKVTEKIMELYHNPSNIDVWLGGLVEDFLPGARTGPLFACLIGKQMKALRDGDRFWWENDNVFSEAQKNELKRHSLSRVICDNTGISDVPVDAFQLGKFPQDFKHCSNIDGMNLEAWKEIYQEDINECENEINPPCSLTAKCINTKGSYKCLCTEPYKLAEDGRTCIDTAQESAVH</sequence>
<evidence type="ECO:0000256" key="14">
    <source>
        <dbReference type="ARBA" id="ARBA00022837"/>
    </source>
</evidence>
<dbReference type="InterPro" id="IPR049883">
    <property type="entry name" value="NOTCH1_EGF-like"/>
</dbReference>
<evidence type="ECO:0000256" key="11">
    <source>
        <dbReference type="ARBA" id="ARBA00022723"/>
    </source>
</evidence>
<feature type="binding site" description="axial binding residue" evidence="19">
    <location>
        <position position="496"/>
    </location>
    <ligand>
        <name>heme b</name>
        <dbReference type="ChEBI" id="CHEBI:60344"/>
    </ligand>
    <ligandPart>
        <name>Fe</name>
        <dbReference type="ChEBI" id="CHEBI:18248"/>
    </ligandPart>
</feature>
<dbReference type="Gene3D" id="2.10.25.10">
    <property type="entry name" value="Laminin"/>
    <property type="match status" value="1"/>
</dbReference>
<keyword evidence="7" id="KW-0575">Peroxidase</keyword>
<organism evidence="22 23">
    <name type="scientific">Callipepla squamata</name>
    <name type="common">Scaled quail</name>
    <dbReference type="NCBI Taxonomy" id="9009"/>
    <lineage>
        <taxon>Eukaryota</taxon>
        <taxon>Metazoa</taxon>
        <taxon>Chordata</taxon>
        <taxon>Craniata</taxon>
        <taxon>Vertebrata</taxon>
        <taxon>Euteleostomi</taxon>
        <taxon>Archelosauria</taxon>
        <taxon>Archosauria</taxon>
        <taxon>Dinosauria</taxon>
        <taxon>Saurischia</taxon>
        <taxon>Theropoda</taxon>
        <taxon>Coelurosauria</taxon>
        <taxon>Aves</taxon>
        <taxon>Neognathae</taxon>
        <taxon>Galloanserae</taxon>
        <taxon>Galliformes</taxon>
        <taxon>Odontophoridae</taxon>
        <taxon>Callipepla</taxon>
    </lineage>
</organism>
<evidence type="ECO:0000259" key="21">
    <source>
        <dbReference type="PROSITE" id="PS50026"/>
    </source>
</evidence>
<keyword evidence="23" id="KW-1185">Reference proteome</keyword>
<dbReference type="InterPro" id="IPR010255">
    <property type="entry name" value="Haem_peroxidase_sf"/>
</dbReference>
<dbReference type="PROSITE" id="PS50026">
    <property type="entry name" value="EGF_3"/>
    <property type="match status" value="1"/>
</dbReference>
<dbReference type="InterPro" id="IPR001881">
    <property type="entry name" value="EGF-like_Ca-bd_dom"/>
</dbReference>
<keyword evidence="17" id="KW-1015">Disulfide bond</keyword>
<comment type="similarity">
    <text evidence="4">Belongs to the prostaglandin G/H synthase family.</text>
</comment>
<keyword evidence="11 19" id="KW-0479">Metal-binding</keyword>
<dbReference type="PANTHER" id="PTHR11475">
    <property type="entry name" value="OXIDASE/PEROXIDASE"/>
    <property type="match status" value="1"/>
</dbReference>
<keyword evidence="19" id="KW-0408">Iron</keyword>
<dbReference type="CDD" id="cd00054">
    <property type="entry name" value="EGF_CA"/>
    <property type="match status" value="1"/>
</dbReference>
<dbReference type="InterPro" id="IPR018097">
    <property type="entry name" value="EGF_Ca-bd_CS"/>
</dbReference>
<keyword evidence="10" id="KW-0812">Transmembrane</keyword>
<dbReference type="PROSITE" id="PS01186">
    <property type="entry name" value="EGF_2"/>
    <property type="match status" value="1"/>
</dbReference>
<dbReference type="GO" id="GO:0006590">
    <property type="term" value="P:thyroid hormone generation"/>
    <property type="evidence" value="ECO:0007669"/>
    <property type="project" value="InterPro"/>
</dbReference>
<gene>
    <name evidence="22" type="ORF">ASZ78_000108</name>
</gene>
<dbReference type="PROSITE" id="PS50292">
    <property type="entry name" value="PEROXIDASE_3"/>
    <property type="match status" value="1"/>
</dbReference>
<dbReference type="FunFam" id="2.10.25.10:FF:000014">
    <property type="entry name" value="Latent-transforming growth factor beta-binding protein 3"/>
    <property type="match status" value="1"/>
</dbReference>
<comment type="cofactor">
    <cofactor evidence="1">
        <name>heme b</name>
        <dbReference type="ChEBI" id="CHEBI:60344"/>
    </cofactor>
</comment>
<dbReference type="GO" id="GO:0006979">
    <property type="term" value="P:response to oxidative stress"/>
    <property type="evidence" value="ECO:0007669"/>
    <property type="project" value="InterPro"/>
</dbReference>
<dbReference type="PANTHER" id="PTHR11475:SF60">
    <property type="entry name" value="THYROID PEROXIDASE"/>
    <property type="match status" value="1"/>
</dbReference>
<dbReference type="GO" id="GO:0005615">
    <property type="term" value="C:extracellular space"/>
    <property type="evidence" value="ECO:0007669"/>
    <property type="project" value="TreeGrafter"/>
</dbReference>
<evidence type="ECO:0000256" key="9">
    <source>
        <dbReference type="ARBA" id="ARBA00022659"/>
    </source>
</evidence>
<reference evidence="22 23" key="1">
    <citation type="submission" date="2016-07" db="EMBL/GenBank/DDBJ databases">
        <title>Disparate Historic Effective Population Sizes Predicted by Modern Levels of Genome Diversity for the Scaled Quail (Callipepla squamata) and the Northern Bobwhite (Colinus virginianus): Inferences from First and Second Generation Draft Genome Assemblies for Sympatric New World Quail.</title>
        <authorList>
            <person name="Oldeschulte D.L."/>
            <person name="Halley Y.A."/>
            <person name="Bhattarai E.K."/>
            <person name="Brashear W.A."/>
            <person name="Hill J."/>
            <person name="Metz R.P."/>
            <person name="Johnson C.D."/>
            <person name="Rollins D."/>
            <person name="Peterson M.J."/>
            <person name="Bickhart D.M."/>
            <person name="Decker J.E."/>
            <person name="Seabury C.M."/>
        </authorList>
    </citation>
    <scope>NUCLEOTIDE SEQUENCE [LARGE SCALE GENOMIC DNA]</scope>
    <source>
        <strain evidence="22 23">Texas</strain>
        <tissue evidence="22">Leg muscle</tissue>
    </source>
</reference>
<keyword evidence="16" id="KW-0472">Membrane</keyword>
<dbReference type="AlphaFoldDB" id="A0A226MGC0"/>
<dbReference type="STRING" id="9009.A0A226MGC0"/>
<dbReference type="Gene3D" id="1.10.640.10">
    <property type="entry name" value="Haem peroxidase domain superfamily, animal type"/>
    <property type="match status" value="1"/>
</dbReference>
<dbReference type="SMART" id="SM00181">
    <property type="entry name" value="EGF"/>
    <property type="match status" value="1"/>
</dbReference>
<evidence type="ECO:0000256" key="8">
    <source>
        <dbReference type="ARBA" id="ARBA00022617"/>
    </source>
</evidence>
<dbReference type="InterPro" id="IPR000742">
    <property type="entry name" value="EGF"/>
</dbReference>
<dbReference type="EMBL" id="MCFN01000936">
    <property type="protein sequence ID" value="OXB54346.1"/>
    <property type="molecule type" value="Genomic_DNA"/>
</dbReference>
<evidence type="ECO:0000256" key="5">
    <source>
        <dbReference type="ARBA" id="ARBA00022525"/>
    </source>
</evidence>
<dbReference type="SUPFAM" id="SSF48113">
    <property type="entry name" value="Heme-dependent peroxidases"/>
    <property type="match status" value="1"/>
</dbReference>
<dbReference type="InterPro" id="IPR000152">
    <property type="entry name" value="EGF-type_Asp/Asn_hydroxyl_site"/>
</dbReference>
<evidence type="ECO:0000256" key="12">
    <source>
        <dbReference type="ARBA" id="ARBA00022729"/>
    </source>
</evidence>
<dbReference type="CDD" id="cd09825">
    <property type="entry name" value="thyroid_peroxidase"/>
    <property type="match status" value="1"/>
</dbReference>
<accession>A0A226MGC0</accession>
<evidence type="ECO:0000256" key="16">
    <source>
        <dbReference type="ARBA" id="ARBA00023136"/>
    </source>
</evidence>
<evidence type="ECO:0000256" key="3">
    <source>
        <dbReference type="ARBA" id="ARBA00004613"/>
    </source>
</evidence>
<name>A0A226MGC0_CALSU</name>
<dbReference type="Pfam" id="PF07645">
    <property type="entry name" value="EGF_CA"/>
    <property type="match status" value="1"/>
</dbReference>
<dbReference type="PROSITE" id="PS01187">
    <property type="entry name" value="EGF_CA"/>
    <property type="match status" value="1"/>
</dbReference>
<proteinExistence type="inferred from homology"/>
<feature type="domain" description="EGF-like" evidence="21">
    <location>
        <begin position="741"/>
        <end position="784"/>
    </location>
</feature>
<dbReference type="PRINTS" id="PR00457">
    <property type="entry name" value="ANPEROXIDASE"/>
</dbReference>
<dbReference type="OrthoDB" id="823504at2759"/>
<evidence type="ECO:0000256" key="20">
    <source>
        <dbReference type="PROSITE-ProRule" id="PRU00076"/>
    </source>
</evidence>
<dbReference type="InterPro" id="IPR037120">
    <property type="entry name" value="Haem_peroxidase_sf_animal"/>
</dbReference>
<evidence type="ECO:0000256" key="7">
    <source>
        <dbReference type="ARBA" id="ARBA00022559"/>
    </source>
</evidence>
<evidence type="ECO:0000256" key="6">
    <source>
        <dbReference type="ARBA" id="ARBA00022536"/>
    </source>
</evidence>
<evidence type="ECO:0000256" key="10">
    <source>
        <dbReference type="ARBA" id="ARBA00022692"/>
    </source>
</evidence>
<protein>
    <recommendedName>
        <fullName evidence="21">EGF-like domain-containing protein</fullName>
    </recommendedName>
</protein>
<evidence type="ECO:0000256" key="1">
    <source>
        <dbReference type="ARBA" id="ARBA00001970"/>
    </source>
</evidence>
<keyword evidence="18" id="KW-0325">Glycoprotein</keyword>
<comment type="caution">
    <text evidence="22">The sequence shown here is derived from an EMBL/GenBank/DDBJ whole genome shotgun (WGS) entry which is preliminary data.</text>
</comment>
<dbReference type="GO" id="GO:0016020">
    <property type="term" value="C:membrane"/>
    <property type="evidence" value="ECO:0007669"/>
    <property type="project" value="UniProtKB-SubCell"/>
</dbReference>
<dbReference type="GO" id="GO:0020037">
    <property type="term" value="F:heme binding"/>
    <property type="evidence" value="ECO:0007669"/>
    <property type="project" value="InterPro"/>
</dbReference>
<dbReference type="FunFam" id="1.10.640.10:FF:000003">
    <property type="entry name" value="chorion peroxidase"/>
    <property type="match status" value="1"/>
</dbReference>
<keyword evidence="13" id="KW-0677">Repeat</keyword>
<comment type="caution">
    <text evidence="20">Lacks conserved residue(s) required for the propagation of feature annotation.</text>
</comment>
<keyword evidence="14" id="KW-0106">Calcium</keyword>
<dbReference type="Proteomes" id="UP000198323">
    <property type="component" value="Unassembled WGS sequence"/>
</dbReference>
<evidence type="ECO:0000256" key="17">
    <source>
        <dbReference type="ARBA" id="ARBA00023157"/>
    </source>
</evidence>
<keyword evidence="5" id="KW-0964">Secreted</keyword>
<dbReference type="PROSITE" id="PS00010">
    <property type="entry name" value="ASX_HYDROXYL"/>
    <property type="match status" value="1"/>
</dbReference>
<evidence type="ECO:0000313" key="22">
    <source>
        <dbReference type="EMBL" id="OXB54346.1"/>
    </source>
</evidence>
<dbReference type="InterPro" id="IPR019791">
    <property type="entry name" value="Haem_peroxidase_animal"/>
</dbReference>
<evidence type="ECO:0000256" key="15">
    <source>
        <dbReference type="ARBA" id="ARBA00022989"/>
    </source>
</evidence>
<dbReference type="Pfam" id="PF03098">
    <property type="entry name" value="An_peroxidase"/>
    <property type="match status" value="1"/>
</dbReference>
<keyword evidence="6 20" id="KW-0245">EGF-like domain</keyword>
<keyword evidence="15" id="KW-1133">Transmembrane helix</keyword>
<comment type="subcellular location">
    <subcellularLocation>
        <location evidence="2">Membrane</location>
        <topology evidence="2">Single-pass type I membrane protein</topology>
    </subcellularLocation>
    <subcellularLocation>
        <location evidence="3">Secreted</location>
    </subcellularLocation>
</comment>
<evidence type="ECO:0000256" key="13">
    <source>
        <dbReference type="ARBA" id="ARBA00022737"/>
    </source>
</evidence>
<evidence type="ECO:0000256" key="19">
    <source>
        <dbReference type="PIRSR" id="PIRSR619791-2"/>
    </source>
</evidence>